<gene>
    <name evidence="2" type="ordered locus">Ping_0588</name>
</gene>
<reference evidence="2 3" key="1">
    <citation type="submission" date="2007-01" db="EMBL/GenBank/DDBJ databases">
        <title>Complete sequence of Psychromonas ingrahamii 37.</title>
        <authorList>
            <consortium name="US DOE Joint Genome Institute"/>
            <person name="Copeland A."/>
            <person name="Lucas S."/>
            <person name="Lapidus A."/>
            <person name="Barry K."/>
            <person name="Detter J.C."/>
            <person name="Glavina del Rio T."/>
            <person name="Hammon N."/>
            <person name="Israni S."/>
            <person name="Dalin E."/>
            <person name="Tice H."/>
            <person name="Pitluck S."/>
            <person name="Thompson L.S."/>
            <person name="Brettin T."/>
            <person name="Bruce D."/>
            <person name="Han C."/>
            <person name="Tapia R."/>
            <person name="Schmutz J."/>
            <person name="Larimer F."/>
            <person name="Land M."/>
            <person name="Hauser L."/>
            <person name="Kyrpides N."/>
            <person name="Ivanova N."/>
            <person name="Staley J."/>
            <person name="Richardson P."/>
        </authorList>
    </citation>
    <scope>NUCLEOTIDE SEQUENCE [LARGE SCALE GENOMIC DNA]</scope>
    <source>
        <strain evidence="2 3">37</strain>
    </source>
</reference>
<dbReference type="KEGG" id="pin:Ping_0588"/>
<dbReference type="RefSeq" id="WP_011769001.1">
    <property type="nucleotide sequence ID" value="NC_008709.1"/>
</dbReference>
<evidence type="ECO:0000259" key="1">
    <source>
        <dbReference type="Pfam" id="PF23981"/>
    </source>
</evidence>
<dbReference type="eggNOG" id="COG4726">
    <property type="taxonomic scope" value="Bacteria"/>
</dbReference>
<protein>
    <recommendedName>
        <fullName evidence="1">DUF7305 domain-containing protein</fullName>
    </recommendedName>
</protein>
<keyword evidence="3" id="KW-1185">Reference proteome</keyword>
<feature type="domain" description="DUF7305" evidence="1">
    <location>
        <begin position="212"/>
        <end position="363"/>
    </location>
</feature>
<dbReference type="Proteomes" id="UP000000639">
    <property type="component" value="Chromosome"/>
</dbReference>
<evidence type="ECO:0000313" key="3">
    <source>
        <dbReference type="Proteomes" id="UP000000639"/>
    </source>
</evidence>
<dbReference type="OrthoDB" id="6145642at2"/>
<accession>A1SSH7</accession>
<sequence>MLQKKGFVLLSVLVITTIATILAFSQLGENRLQERIAGNQQKELNARLSAEKGIFDAFEVIKMSTSSSAIATELNLLSATNESGYTLQNILWSGSETDSTFSFVSKGIFSDAVAYLQTAINSKLIGIFDDAIVACQTVSVGGAAIIDSYSGGPYSATTVAANGNVSAIGSIDNVIYSDRDSIQGSISEYLGECDPLGIAAVITGIATAGGTARTNFAVSDDFTDGNIYFYDDFNIQNDDVLITGDVILYITGDMTAKNTTFTLATDTSSLKIYIEGTMSIDTGSNIFAGGYTDSDAIPLTVYSSNNTVDAVTLAGNGEIYINLYAPFGDVAYNGNAGIMGAIRGKNVEISGTGGLHYDEGLAGIGDAGAPPLVSYSAVYYYYPD</sequence>
<dbReference type="Pfam" id="PF23981">
    <property type="entry name" value="DUF7305"/>
    <property type="match status" value="1"/>
</dbReference>
<proteinExistence type="predicted"/>
<dbReference type="HOGENOM" id="CLU_719380_0_0_6"/>
<dbReference type="EMBL" id="CP000510">
    <property type="protein sequence ID" value="ABM02442.1"/>
    <property type="molecule type" value="Genomic_DNA"/>
</dbReference>
<name>A1SSH7_PSYIN</name>
<organism evidence="2 3">
    <name type="scientific">Psychromonas ingrahamii (strain DSM 17664 / CCUG 51855 / 37)</name>
    <dbReference type="NCBI Taxonomy" id="357804"/>
    <lineage>
        <taxon>Bacteria</taxon>
        <taxon>Pseudomonadati</taxon>
        <taxon>Pseudomonadota</taxon>
        <taxon>Gammaproteobacteria</taxon>
        <taxon>Alteromonadales</taxon>
        <taxon>Psychromonadaceae</taxon>
        <taxon>Psychromonas</taxon>
    </lineage>
</organism>
<dbReference type="InterPro" id="IPR055729">
    <property type="entry name" value="DUF7305"/>
</dbReference>
<evidence type="ECO:0000313" key="2">
    <source>
        <dbReference type="EMBL" id="ABM02442.1"/>
    </source>
</evidence>
<dbReference type="AlphaFoldDB" id="A1SSH7"/>